<gene>
    <name evidence="2" type="ORF">SAMN02746019_00015580</name>
</gene>
<dbReference type="EMBL" id="FYEK01000041">
    <property type="protein sequence ID" value="SNB69419.1"/>
    <property type="molecule type" value="Genomic_DNA"/>
</dbReference>
<organism evidence="2 3">
    <name type="scientific">Thermoflexus hugenholtzii JAD2</name>
    <dbReference type="NCBI Taxonomy" id="877466"/>
    <lineage>
        <taxon>Bacteria</taxon>
        <taxon>Bacillati</taxon>
        <taxon>Chloroflexota</taxon>
        <taxon>Thermoflexia</taxon>
        <taxon>Thermoflexales</taxon>
        <taxon>Thermoflexaceae</taxon>
        <taxon>Thermoflexus</taxon>
    </lineage>
</organism>
<dbReference type="GO" id="GO:0016787">
    <property type="term" value="F:hydrolase activity"/>
    <property type="evidence" value="ECO:0007669"/>
    <property type="project" value="UniProtKB-KW"/>
</dbReference>
<dbReference type="InterPro" id="IPR000073">
    <property type="entry name" value="AB_hydrolase_1"/>
</dbReference>
<name>A0A212RB08_9CHLR</name>
<dbReference type="InterPro" id="IPR022742">
    <property type="entry name" value="Hydrolase_4"/>
</dbReference>
<dbReference type="OrthoDB" id="9806902at2"/>
<dbReference type="AlphaFoldDB" id="A0A212RB08"/>
<dbReference type="PRINTS" id="PR00111">
    <property type="entry name" value="ABHYDROLASE"/>
</dbReference>
<dbReference type="InterPro" id="IPR029058">
    <property type="entry name" value="AB_hydrolase_fold"/>
</dbReference>
<dbReference type="Proteomes" id="UP000197025">
    <property type="component" value="Unassembled WGS sequence"/>
</dbReference>
<proteinExistence type="predicted"/>
<evidence type="ECO:0000313" key="2">
    <source>
        <dbReference type="EMBL" id="SNB69419.1"/>
    </source>
</evidence>
<reference evidence="3" key="1">
    <citation type="submission" date="2017-06" db="EMBL/GenBank/DDBJ databases">
        <authorList>
            <person name="Varghese N."/>
            <person name="Submissions S."/>
        </authorList>
    </citation>
    <scope>NUCLEOTIDE SEQUENCE [LARGE SCALE GENOMIC DNA]</scope>
    <source>
        <strain evidence="3">JAD2</strain>
    </source>
</reference>
<evidence type="ECO:0000259" key="1">
    <source>
        <dbReference type="Pfam" id="PF12146"/>
    </source>
</evidence>
<keyword evidence="3" id="KW-1185">Reference proteome</keyword>
<sequence>MIPPRRLLIEDRGLPLHLTLYEAEPGAPTLIFVHGMTAHVGFYTEMIPGRDYLRALAEAGFHIIGLDLQGHGRSGGRRGDFTYADAIRNIRRAVDFALTHYGGPVGITGSSMGGILAFYAALEEPRIRAAVCHNVLDLRDIRPALYLRRHFVLVPLARAARPLRGILGGLPVPVRAFLEPSHVFERPENLRRWQADPLCVWAYRLRTWLSVFLDPSDKPPIEAMATPVRILVGERDRILSADLHRDFAARLRCRKDLVILPGAGHMLPLEYLEQTVPLVAEWFREHLR</sequence>
<evidence type="ECO:0000313" key="3">
    <source>
        <dbReference type="Proteomes" id="UP000197025"/>
    </source>
</evidence>
<dbReference type="PANTHER" id="PTHR11614">
    <property type="entry name" value="PHOSPHOLIPASE-RELATED"/>
    <property type="match status" value="1"/>
</dbReference>
<dbReference type="InParanoid" id="A0A212RB08"/>
<dbReference type="SUPFAM" id="SSF53474">
    <property type="entry name" value="alpha/beta-Hydrolases"/>
    <property type="match status" value="1"/>
</dbReference>
<keyword evidence="2" id="KW-0378">Hydrolase</keyword>
<dbReference type="InterPro" id="IPR051044">
    <property type="entry name" value="MAG_DAG_Lipase"/>
</dbReference>
<accession>A0A212RB08</accession>
<dbReference type="Pfam" id="PF12146">
    <property type="entry name" value="Hydrolase_4"/>
    <property type="match status" value="1"/>
</dbReference>
<protein>
    <submittedName>
        <fullName evidence="2">Lysophospholipase, alpha-beta hydrolase superfamily</fullName>
    </submittedName>
</protein>
<dbReference type="RefSeq" id="WP_088571732.1">
    <property type="nucleotide sequence ID" value="NZ_FYEK01000041.1"/>
</dbReference>
<feature type="domain" description="Serine aminopeptidase S33" evidence="1">
    <location>
        <begin position="29"/>
        <end position="270"/>
    </location>
</feature>
<dbReference type="Gene3D" id="3.40.50.1820">
    <property type="entry name" value="alpha/beta hydrolase"/>
    <property type="match status" value="1"/>
</dbReference>